<gene>
    <name evidence="1" type="ORF">GX570_00790</name>
</gene>
<dbReference type="Proteomes" id="UP000523614">
    <property type="component" value="Unassembled WGS sequence"/>
</dbReference>
<evidence type="ECO:0000313" key="1">
    <source>
        <dbReference type="EMBL" id="NLF89879.1"/>
    </source>
</evidence>
<reference evidence="1 2" key="1">
    <citation type="journal article" date="2020" name="Biotechnol. Biofuels">
        <title>New insights from the biogas microbiome by comprehensive genome-resolved metagenomics of nearly 1600 species originating from multiple anaerobic digesters.</title>
        <authorList>
            <person name="Campanaro S."/>
            <person name="Treu L."/>
            <person name="Rodriguez-R L.M."/>
            <person name="Kovalovszki A."/>
            <person name="Ziels R.M."/>
            <person name="Maus I."/>
            <person name="Zhu X."/>
            <person name="Kougias P.G."/>
            <person name="Basile A."/>
            <person name="Luo G."/>
            <person name="Schluter A."/>
            <person name="Konstantinidis K.T."/>
            <person name="Angelidaki I."/>
        </authorList>
    </citation>
    <scope>NUCLEOTIDE SEQUENCE [LARGE SCALE GENOMIC DNA]</scope>
    <source>
        <strain evidence="1">AS06rmzACSIP_235</strain>
    </source>
</reference>
<organism evidence="1 2">
    <name type="scientific">Corynebacterium marinum</name>
    <dbReference type="NCBI Taxonomy" id="349751"/>
    <lineage>
        <taxon>Bacteria</taxon>
        <taxon>Bacillati</taxon>
        <taxon>Actinomycetota</taxon>
        <taxon>Actinomycetes</taxon>
        <taxon>Mycobacteriales</taxon>
        <taxon>Corynebacteriaceae</taxon>
        <taxon>Corynebacterium</taxon>
    </lineage>
</organism>
<dbReference type="EMBL" id="JAAYYP010000025">
    <property type="protein sequence ID" value="NLF89879.1"/>
    <property type="molecule type" value="Genomic_DNA"/>
</dbReference>
<accession>A0A847H7H3</accession>
<protein>
    <submittedName>
        <fullName evidence="1">Uncharacterized protein</fullName>
    </submittedName>
</protein>
<evidence type="ECO:0000313" key="2">
    <source>
        <dbReference type="Proteomes" id="UP000523614"/>
    </source>
</evidence>
<name>A0A847H7H3_9CORY</name>
<dbReference type="AlphaFoldDB" id="A0A847H7H3"/>
<sequence length="59" mass="6128">MPGHDQGDLPVVADEVLVGGGQLAQRLRVGVLDLVDGDEHTRAAQEAQQLAEPGVEGGR</sequence>
<proteinExistence type="predicted"/>
<comment type="caution">
    <text evidence="1">The sequence shown here is derived from an EMBL/GenBank/DDBJ whole genome shotgun (WGS) entry which is preliminary data.</text>
</comment>